<dbReference type="InterPro" id="IPR045336">
    <property type="entry name" value="MmgE_PrpD_N"/>
</dbReference>
<dbReference type="EMBL" id="OCNE01000001">
    <property type="protein sequence ID" value="SOD59101.1"/>
    <property type="molecule type" value="Genomic_DNA"/>
</dbReference>
<evidence type="ECO:0000313" key="5">
    <source>
        <dbReference type="EMBL" id="SOD59101.1"/>
    </source>
</evidence>
<evidence type="ECO:0000256" key="1">
    <source>
        <dbReference type="ARBA" id="ARBA00006174"/>
    </source>
</evidence>
<comment type="similarity">
    <text evidence="1">Belongs to the PrpD family.</text>
</comment>
<evidence type="ECO:0000256" key="2">
    <source>
        <dbReference type="SAM" id="MobiDB-lite"/>
    </source>
</evidence>
<dbReference type="Proteomes" id="UP000219072">
    <property type="component" value="Unassembled WGS sequence"/>
</dbReference>
<dbReference type="Pfam" id="PF19305">
    <property type="entry name" value="MmgE_PrpD_C"/>
    <property type="match status" value="1"/>
</dbReference>
<dbReference type="AlphaFoldDB" id="A0A286DKG0"/>
<feature type="region of interest" description="Disordered" evidence="2">
    <location>
        <begin position="466"/>
        <end position="488"/>
    </location>
</feature>
<protein>
    <submittedName>
        <fullName evidence="5">2-methylcitrate dehydratase PrpD</fullName>
    </submittedName>
</protein>
<proteinExistence type="inferred from homology"/>
<organism evidence="5 6">
    <name type="scientific">Streptomyces zhaozhouensis</name>
    <dbReference type="NCBI Taxonomy" id="1300267"/>
    <lineage>
        <taxon>Bacteria</taxon>
        <taxon>Bacillati</taxon>
        <taxon>Actinomycetota</taxon>
        <taxon>Actinomycetes</taxon>
        <taxon>Kitasatosporales</taxon>
        <taxon>Streptomycetaceae</taxon>
        <taxon>Streptomyces</taxon>
    </lineage>
</organism>
<gene>
    <name evidence="5" type="ORF">SAMN06297387_101482</name>
</gene>
<evidence type="ECO:0000313" key="6">
    <source>
        <dbReference type="Proteomes" id="UP000219072"/>
    </source>
</evidence>
<keyword evidence="6" id="KW-1185">Reference proteome</keyword>
<dbReference type="Gene3D" id="1.10.4100.10">
    <property type="entry name" value="2-methylcitrate dehydratase PrpD"/>
    <property type="match status" value="1"/>
</dbReference>
<dbReference type="InterPro" id="IPR005656">
    <property type="entry name" value="MmgE_PrpD"/>
</dbReference>
<dbReference type="PANTHER" id="PTHR16943">
    <property type="entry name" value="2-METHYLCITRATE DEHYDRATASE-RELATED"/>
    <property type="match status" value="1"/>
</dbReference>
<dbReference type="InterPro" id="IPR042188">
    <property type="entry name" value="MmgE/PrpD_sf_2"/>
</dbReference>
<sequence>MTTHRTTAARLLADAVLAAADPRVEPPAAVLAAARLHFLDACGVALAAAATGPVTGVTALAGRPERGGPCTVIGTGATAPAPLAALVNGTLTHSLEYDDTHVASVMHGSAVLAPAALAAAQERAAVEGTGAGGGARMLRGYALGWETLIRVGLAAPGAIQAHGFQGSSAAGPFAAAVAAGVVHGVDAETMTHALGIAGSQAAGTFAFLRQGATVKAAQPGFAAQSGLLALDLARAGVTGPDGVFEGTTGFFELFAGDATGADRLAALAATVGTRWYLPEAAFKGYPCCHFIHPFVEALARVLDSGVAPADVAEVRCAVPEGQLPVIAEPWEAKRAPARANDARWSLPYALAARLVDGDVRADHFRGEVRPDLLAAARLVTAEPWADSGYPEVFPARVRVRTTDGASHEASVEDVRGSARRPMSTGEVVAKFLGNAALGGVPDHAARAVADELLGAPDPDLGVLRLTTRERTTPATTPGTSHREGNDHG</sequence>
<dbReference type="RefSeq" id="WP_097229218.1">
    <property type="nucleotide sequence ID" value="NZ_OCNE01000001.1"/>
</dbReference>
<dbReference type="SUPFAM" id="SSF103378">
    <property type="entry name" value="2-methylcitrate dehydratase PrpD"/>
    <property type="match status" value="1"/>
</dbReference>
<name>A0A286DKG0_9ACTN</name>
<dbReference type="GO" id="GO:0016829">
    <property type="term" value="F:lyase activity"/>
    <property type="evidence" value="ECO:0007669"/>
    <property type="project" value="InterPro"/>
</dbReference>
<dbReference type="Gene3D" id="3.30.1330.120">
    <property type="entry name" value="2-methylcitrate dehydratase PrpD"/>
    <property type="match status" value="1"/>
</dbReference>
<reference evidence="5 6" key="1">
    <citation type="submission" date="2017-09" db="EMBL/GenBank/DDBJ databases">
        <authorList>
            <person name="Ehlers B."/>
            <person name="Leendertz F.H."/>
        </authorList>
    </citation>
    <scope>NUCLEOTIDE SEQUENCE [LARGE SCALE GENOMIC DNA]</scope>
    <source>
        <strain evidence="5 6">CGMCC 4.7095</strain>
    </source>
</reference>
<dbReference type="InterPro" id="IPR045337">
    <property type="entry name" value="MmgE_PrpD_C"/>
</dbReference>
<feature type="domain" description="MmgE/PrpD C-terminal" evidence="4">
    <location>
        <begin position="285"/>
        <end position="440"/>
    </location>
</feature>
<dbReference type="OrthoDB" id="9797528at2"/>
<dbReference type="InterPro" id="IPR042183">
    <property type="entry name" value="MmgE/PrpD_sf_1"/>
</dbReference>
<evidence type="ECO:0000259" key="4">
    <source>
        <dbReference type="Pfam" id="PF19305"/>
    </source>
</evidence>
<evidence type="ECO:0000259" key="3">
    <source>
        <dbReference type="Pfam" id="PF03972"/>
    </source>
</evidence>
<dbReference type="InterPro" id="IPR036148">
    <property type="entry name" value="MmgE/PrpD_sf"/>
</dbReference>
<feature type="domain" description="MmgE/PrpD N-terminal" evidence="3">
    <location>
        <begin position="26"/>
        <end position="257"/>
    </location>
</feature>
<dbReference type="PANTHER" id="PTHR16943:SF8">
    <property type="entry name" value="2-METHYLCITRATE DEHYDRATASE"/>
    <property type="match status" value="1"/>
</dbReference>
<accession>A0A286DKG0</accession>
<dbReference type="Pfam" id="PF03972">
    <property type="entry name" value="MmgE_PrpD_N"/>
    <property type="match status" value="1"/>
</dbReference>